<evidence type="ECO:0008006" key="3">
    <source>
        <dbReference type="Google" id="ProtNLM"/>
    </source>
</evidence>
<organism evidence="1 2">
    <name type="scientific">Oidiodendron maius (strain Zn)</name>
    <dbReference type="NCBI Taxonomy" id="913774"/>
    <lineage>
        <taxon>Eukaryota</taxon>
        <taxon>Fungi</taxon>
        <taxon>Dikarya</taxon>
        <taxon>Ascomycota</taxon>
        <taxon>Pezizomycotina</taxon>
        <taxon>Leotiomycetes</taxon>
        <taxon>Leotiomycetes incertae sedis</taxon>
        <taxon>Myxotrichaceae</taxon>
        <taxon>Oidiodendron</taxon>
    </lineage>
</organism>
<dbReference type="Pfam" id="PF12013">
    <property type="entry name" value="OrsD"/>
    <property type="match status" value="1"/>
</dbReference>
<reference evidence="2" key="2">
    <citation type="submission" date="2015-01" db="EMBL/GenBank/DDBJ databases">
        <title>Evolutionary Origins and Diversification of the Mycorrhizal Mutualists.</title>
        <authorList>
            <consortium name="DOE Joint Genome Institute"/>
            <consortium name="Mycorrhizal Genomics Consortium"/>
            <person name="Kohler A."/>
            <person name="Kuo A."/>
            <person name="Nagy L.G."/>
            <person name="Floudas D."/>
            <person name="Copeland A."/>
            <person name="Barry K.W."/>
            <person name="Cichocki N."/>
            <person name="Veneault-Fourrey C."/>
            <person name="LaButti K."/>
            <person name="Lindquist E.A."/>
            <person name="Lipzen A."/>
            <person name="Lundell T."/>
            <person name="Morin E."/>
            <person name="Murat C."/>
            <person name="Riley R."/>
            <person name="Ohm R."/>
            <person name="Sun H."/>
            <person name="Tunlid A."/>
            <person name="Henrissat B."/>
            <person name="Grigoriev I.V."/>
            <person name="Hibbett D.S."/>
            <person name="Martin F."/>
        </authorList>
    </citation>
    <scope>NUCLEOTIDE SEQUENCE [LARGE SCALE GENOMIC DNA]</scope>
    <source>
        <strain evidence="2">Zn</strain>
    </source>
</reference>
<dbReference type="AlphaFoldDB" id="A0A0C3GRQ6"/>
<dbReference type="PANTHER" id="PTHR47784">
    <property type="entry name" value="STEROL UPTAKE CONTROL PROTEIN 2"/>
    <property type="match status" value="1"/>
</dbReference>
<gene>
    <name evidence="1" type="ORF">OIDMADRAFT_147133</name>
</gene>
<name>A0A0C3GRQ6_OIDMZ</name>
<keyword evidence="2" id="KW-1185">Reference proteome</keyword>
<sequence>MPTAPLEPTQLLHYLPQHRVLICTGCRYAIQPSAISRHLKEIHRIYRSNRREFMNYAEELDLADPKNVTLPGPNEDPLPFLPTTNGLSCEASGCNYLCASIKRMKMHWAAEHSEMRADDSQWRPVDLQTFFRGNQLRYFIVRQSSTTLSHPERHSNIDSETANPRTVTPTLLLTCEAHVMTIEDLKLLEHFKTSTCLEIGYDASIKHVWNTDVPVLAAKHSFLKHGVLACSALHLAFLHPSERQRYQLIAAQHQNIALPQFRVEIGNPNIDNCFALLAFTQLLIIHCFSADQHDEELLLVKARHDLHLPDWLHVIRASCHIFQSVWPYIQSLPIVALVTGGLESEGGDQGFETSKYDERLRGLFELIKPNTAQTTQKLLDCYFSPLSSALLILSRAFAKAQAAQSRNAYTLWVATHTWPVQVTQEYLDLLRDREPVALILLAHYCILLRPLEADWYMSGYSKRLLTRIYNQLDEEWRPWLHWPLEEIGL</sequence>
<dbReference type="EMBL" id="KN832880">
    <property type="protein sequence ID" value="KIM98730.1"/>
    <property type="molecule type" value="Genomic_DNA"/>
</dbReference>
<proteinExistence type="predicted"/>
<dbReference type="InParanoid" id="A0A0C3GRQ6"/>
<evidence type="ECO:0000313" key="2">
    <source>
        <dbReference type="Proteomes" id="UP000054321"/>
    </source>
</evidence>
<protein>
    <recommendedName>
        <fullName evidence="3">C2H2-type domain-containing protein</fullName>
    </recommendedName>
</protein>
<reference evidence="1 2" key="1">
    <citation type="submission" date="2014-04" db="EMBL/GenBank/DDBJ databases">
        <authorList>
            <consortium name="DOE Joint Genome Institute"/>
            <person name="Kuo A."/>
            <person name="Martino E."/>
            <person name="Perotto S."/>
            <person name="Kohler A."/>
            <person name="Nagy L.G."/>
            <person name="Floudas D."/>
            <person name="Copeland A."/>
            <person name="Barry K.W."/>
            <person name="Cichocki N."/>
            <person name="Veneault-Fourrey C."/>
            <person name="LaButti K."/>
            <person name="Lindquist E.A."/>
            <person name="Lipzen A."/>
            <person name="Lundell T."/>
            <person name="Morin E."/>
            <person name="Murat C."/>
            <person name="Sun H."/>
            <person name="Tunlid A."/>
            <person name="Henrissat B."/>
            <person name="Grigoriev I.V."/>
            <person name="Hibbett D.S."/>
            <person name="Martin F."/>
            <person name="Nordberg H.P."/>
            <person name="Cantor M.N."/>
            <person name="Hua S.X."/>
        </authorList>
    </citation>
    <scope>NUCLEOTIDE SEQUENCE [LARGE SCALE GENOMIC DNA]</scope>
    <source>
        <strain evidence="1 2">Zn</strain>
    </source>
</reference>
<dbReference type="HOGENOM" id="CLU_024934_8_0_1"/>
<dbReference type="STRING" id="913774.A0A0C3GRQ6"/>
<dbReference type="Proteomes" id="UP000054321">
    <property type="component" value="Unassembled WGS sequence"/>
</dbReference>
<dbReference type="InterPro" id="IPR022698">
    <property type="entry name" value="OrsD"/>
</dbReference>
<dbReference type="InterPro" id="IPR053157">
    <property type="entry name" value="Sterol_Uptake_Regulator"/>
</dbReference>
<dbReference type="GO" id="GO:0001228">
    <property type="term" value="F:DNA-binding transcription activator activity, RNA polymerase II-specific"/>
    <property type="evidence" value="ECO:0007669"/>
    <property type="project" value="TreeGrafter"/>
</dbReference>
<evidence type="ECO:0000313" key="1">
    <source>
        <dbReference type="EMBL" id="KIM98730.1"/>
    </source>
</evidence>
<dbReference type="PANTHER" id="PTHR47784:SF5">
    <property type="entry name" value="STEROL UPTAKE CONTROL PROTEIN 2"/>
    <property type="match status" value="1"/>
</dbReference>
<accession>A0A0C3GRQ6</accession>
<dbReference type="OrthoDB" id="416217at2759"/>